<proteinExistence type="predicted"/>
<evidence type="ECO:0000313" key="2">
    <source>
        <dbReference type="EMBL" id="MBB5925292.1"/>
    </source>
</evidence>
<dbReference type="EMBL" id="JACHJK010000001">
    <property type="protein sequence ID" value="MBB5925292.1"/>
    <property type="molecule type" value="Genomic_DNA"/>
</dbReference>
<comment type="caution">
    <text evidence="2">The sequence shown here is derived from an EMBL/GenBank/DDBJ whole genome shotgun (WGS) entry which is preliminary data.</text>
</comment>
<accession>A0A7W9UNI0</accession>
<dbReference type="Proteomes" id="UP000585836">
    <property type="component" value="Unassembled WGS sequence"/>
</dbReference>
<reference evidence="2 3" key="1">
    <citation type="submission" date="2020-08" db="EMBL/GenBank/DDBJ databases">
        <title>Genomic Encyclopedia of Type Strains, Phase III (KMG-III): the genomes of soil and plant-associated and newly described type strains.</title>
        <authorList>
            <person name="Whitman W."/>
        </authorList>
    </citation>
    <scope>NUCLEOTIDE SEQUENCE [LARGE SCALE GENOMIC DNA]</scope>
    <source>
        <strain evidence="2 3">CECT 3313</strain>
    </source>
</reference>
<dbReference type="RefSeq" id="WP_184960899.1">
    <property type="nucleotide sequence ID" value="NZ_BAAAWF010000033.1"/>
</dbReference>
<feature type="compositionally biased region" description="Polar residues" evidence="1">
    <location>
        <begin position="1"/>
        <end position="14"/>
    </location>
</feature>
<organism evidence="2 3">
    <name type="scientific">Streptomyces echinatus</name>
    <dbReference type="NCBI Taxonomy" id="67293"/>
    <lineage>
        <taxon>Bacteria</taxon>
        <taxon>Bacillati</taxon>
        <taxon>Actinomycetota</taxon>
        <taxon>Actinomycetes</taxon>
        <taxon>Kitasatosporales</taxon>
        <taxon>Streptomycetaceae</taxon>
        <taxon>Streptomyces</taxon>
    </lineage>
</organism>
<evidence type="ECO:0000256" key="1">
    <source>
        <dbReference type="SAM" id="MobiDB-lite"/>
    </source>
</evidence>
<name>A0A7W9UNI0_9ACTN</name>
<protein>
    <submittedName>
        <fullName evidence="2">Uncharacterized protein</fullName>
    </submittedName>
</protein>
<feature type="region of interest" description="Disordered" evidence="1">
    <location>
        <begin position="1"/>
        <end position="54"/>
    </location>
</feature>
<dbReference type="AlphaFoldDB" id="A0A7W9UNI0"/>
<evidence type="ECO:0000313" key="3">
    <source>
        <dbReference type="Proteomes" id="UP000585836"/>
    </source>
</evidence>
<keyword evidence="3" id="KW-1185">Reference proteome</keyword>
<gene>
    <name evidence="2" type="ORF">FHS34_000727</name>
</gene>
<sequence length="54" mass="5800">MSDTSTTEQLSADSYETAGHGRHRGPIAAQESESAPHGRHRKPAQEAAEAAAWR</sequence>
<feature type="compositionally biased region" description="Low complexity" evidence="1">
    <location>
        <begin position="45"/>
        <end position="54"/>
    </location>
</feature>